<evidence type="ECO:0000313" key="4">
    <source>
        <dbReference type="Proteomes" id="UP000821853"/>
    </source>
</evidence>
<gene>
    <name evidence="3" type="ORF">HPB48_026974</name>
</gene>
<comment type="caution">
    <text evidence="3">The sequence shown here is derived from an EMBL/GenBank/DDBJ whole genome shotgun (WGS) entry which is preliminary data.</text>
</comment>
<name>A0A9J6H2L9_HAELO</name>
<keyword evidence="4" id="KW-1185">Reference proteome</keyword>
<evidence type="ECO:0000256" key="1">
    <source>
        <dbReference type="PROSITE-ProRule" id="PRU00047"/>
    </source>
</evidence>
<dbReference type="PROSITE" id="PS50158">
    <property type="entry name" value="ZF_CCHC"/>
    <property type="match status" value="1"/>
</dbReference>
<dbReference type="GO" id="GO:0008270">
    <property type="term" value="F:zinc ion binding"/>
    <property type="evidence" value="ECO:0007669"/>
    <property type="project" value="UniProtKB-KW"/>
</dbReference>
<proteinExistence type="predicted"/>
<keyword evidence="1" id="KW-0862">Zinc</keyword>
<dbReference type="OrthoDB" id="3039988at2759"/>
<dbReference type="InterPro" id="IPR001878">
    <property type="entry name" value="Znf_CCHC"/>
</dbReference>
<sequence>MEMHDVHEDPPSEQKNENAHIAWIEVTSCSQRRNMQQLPTTTPLKPALRQGHVARKPKPLPLPADEYKLAIRPRNGLQMSKVSPVDLTKAIAREAYLQFGIAEIKIRIDEEQNVLIKCQTPLWAPNHEPLHYRRVGNTGTFLHTFKGKKESFGIYVAGVITRCYLYKRAVAYCYTCHQVGHRADVCPNPSKMPKHQLECHPKCLLCSGAHSTASKACLHWFLPPMNRRKQVPISTIEEQPGPLPFQIPNAERWLQRTRQEFEWLQAALGVHVVGLLPRSFLKRHERKPRRLPELPDIVASCELGKDCRSQSS</sequence>
<accession>A0A9J6H2L9</accession>
<dbReference type="VEuPathDB" id="VectorBase:HLOH_042532"/>
<reference evidence="3 4" key="1">
    <citation type="journal article" date="2020" name="Cell">
        <title>Large-Scale Comparative Analyses of Tick Genomes Elucidate Their Genetic Diversity and Vector Capacities.</title>
        <authorList>
            <consortium name="Tick Genome and Microbiome Consortium (TIGMIC)"/>
            <person name="Jia N."/>
            <person name="Wang J."/>
            <person name="Shi W."/>
            <person name="Du L."/>
            <person name="Sun Y."/>
            <person name="Zhan W."/>
            <person name="Jiang J.F."/>
            <person name="Wang Q."/>
            <person name="Zhang B."/>
            <person name="Ji P."/>
            <person name="Bell-Sakyi L."/>
            <person name="Cui X.M."/>
            <person name="Yuan T.T."/>
            <person name="Jiang B.G."/>
            <person name="Yang W.F."/>
            <person name="Lam T.T."/>
            <person name="Chang Q.C."/>
            <person name="Ding S.J."/>
            <person name="Wang X.J."/>
            <person name="Zhu J.G."/>
            <person name="Ruan X.D."/>
            <person name="Zhao L."/>
            <person name="Wei J.T."/>
            <person name="Ye R.Z."/>
            <person name="Que T.C."/>
            <person name="Du C.H."/>
            <person name="Zhou Y.H."/>
            <person name="Cheng J.X."/>
            <person name="Dai P.F."/>
            <person name="Guo W.B."/>
            <person name="Han X.H."/>
            <person name="Huang E.J."/>
            <person name="Li L.F."/>
            <person name="Wei W."/>
            <person name="Gao Y.C."/>
            <person name="Liu J.Z."/>
            <person name="Shao H.Z."/>
            <person name="Wang X."/>
            <person name="Wang C.C."/>
            <person name="Yang T.C."/>
            <person name="Huo Q.B."/>
            <person name="Li W."/>
            <person name="Chen H.Y."/>
            <person name="Chen S.E."/>
            <person name="Zhou L.G."/>
            <person name="Ni X.B."/>
            <person name="Tian J.H."/>
            <person name="Sheng Y."/>
            <person name="Liu T."/>
            <person name="Pan Y.S."/>
            <person name="Xia L.Y."/>
            <person name="Li J."/>
            <person name="Zhao F."/>
            <person name="Cao W.C."/>
        </authorList>
    </citation>
    <scope>NUCLEOTIDE SEQUENCE [LARGE SCALE GENOMIC DNA]</scope>
    <source>
        <strain evidence="3">HaeL-2018</strain>
    </source>
</reference>
<keyword evidence="1" id="KW-0863">Zinc-finger</keyword>
<dbReference type="GO" id="GO:0003676">
    <property type="term" value="F:nucleic acid binding"/>
    <property type="evidence" value="ECO:0007669"/>
    <property type="project" value="InterPro"/>
</dbReference>
<dbReference type="EMBL" id="JABSTR010003521">
    <property type="protein sequence ID" value="KAH9384943.1"/>
    <property type="molecule type" value="Genomic_DNA"/>
</dbReference>
<dbReference type="Proteomes" id="UP000821853">
    <property type="component" value="Unassembled WGS sequence"/>
</dbReference>
<dbReference type="AlphaFoldDB" id="A0A9J6H2L9"/>
<keyword evidence="1" id="KW-0479">Metal-binding</keyword>
<protein>
    <recommendedName>
        <fullName evidence="2">CCHC-type domain-containing protein</fullName>
    </recommendedName>
</protein>
<organism evidence="3 4">
    <name type="scientific">Haemaphysalis longicornis</name>
    <name type="common">Bush tick</name>
    <dbReference type="NCBI Taxonomy" id="44386"/>
    <lineage>
        <taxon>Eukaryota</taxon>
        <taxon>Metazoa</taxon>
        <taxon>Ecdysozoa</taxon>
        <taxon>Arthropoda</taxon>
        <taxon>Chelicerata</taxon>
        <taxon>Arachnida</taxon>
        <taxon>Acari</taxon>
        <taxon>Parasitiformes</taxon>
        <taxon>Ixodida</taxon>
        <taxon>Ixodoidea</taxon>
        <taxon>Ixodidae</taxon>
        <taxon>Haemaphysalinae</taxon>
        <taxon>Haemaphysalis</taxon>
    </lineage>
</organism>
<feature type="domain" description="CCHC-type" evidence="2">
    <location>
        <begin position="173"/>
        <end position="188"/>
    </location>
</feature>
<evidence type="ECO:0000313" key="3">
    <source>
        <dbReference type="EMBL" id="KAH9384943.1"/>
    </source>
</evidence>
<evidence type="ECO:0000259" key="2">
    <source>
        <dbReference type="PROSITE" id="PS50158"/>
    </source>
</evidence>